<feature type="transmembrane region" description="Helical" evidence="6">
    <location>
        <begin position="79"/>
        <end position="102"/>
    </location>
</feature>
<protein>
    <submittedName>
        <fullName evidence="7">Uncharacterized protein</fullName>
    </submittedName>
</protein>
<dbReference type="InterPro" id="IPR050833">
    <property type="entry name" value="Poly_Biosynth_Transport"/>
</dbReference>
<evidence type="ECO:0000256" key="6">
    <source>
        <dbReference type="SAM" id="Phobius"/>
    </source>
</evidence>
<evidence type="ECO:0000256" key="3">
    <source>
        <dbReference type="ARBA" id="ARBA00022692"/>
    </source>
</evidence>
<sequence length="415" mass="46423">MSKRYVNLSNLSGAFFLQAGNFLVPIALLPILISSLGISGYGTFSFIYAVIQYFILLTDWGFILYATRQVSLHRHDREIVSQVFWTTIFTRSFLCGISYIILELGCLLFDISPNVYRWAFLAVCASAISPIFFFQGQEQLGRVALINTLIKFLTVPVVWLTVNDPDHLTLAISIYGIFNFLASLSIFVYLLRLNRIDFPVLEKINIFYTLKDSWPLFISTASVSLYTNSNIVILGLMVNPTTVGIFSSAMLIIRALQGIYQPVSQVFFPKISHAFSKDLDDGIAIFRFLLLWQGSLTLVASVSLFIFGPQIMLLLIGEDSETATSVILWLSPLIFLTGLSNIFGIQGMVSLGYNQAFKKILLISGVLNIGLAIPMSFLMGAQGTAISVLLTELVITVAMCWFLYLRQPLFFKNIF</sequence>
<evidence type="ECO:0000313" key="7">
    <source>
        <dbReference type="EMBL" id="OXL16203.1"/>
    </source>
</evidence>
<feature type="transmembrane region" description="Helical" evidence="6">
    <location>
        <begin position="385"/>
        <end position="405"/>
    </location>
</feature>
<dbReference type="OrthoDB" id="103403at2"/>
<keyword evidence="2" id="KW-1003">Cell membrane</keyword>
<feature type="transmembrane region" description="Helical" evidence="6">
    <location>
        <begin position="284"/>
        <end position="307"/>
    </location>
</feature>
<feature type="transmembrane region" description="Helical" evidence="6">
    <location>
        <begin position="168"/>
        <end position="193"/>
    </location>
</feature>
<evidence type="ECO:0000313" key="8">
    <source>
        <dbReference type="Proteomes" id="UP000215188"/>
    </source>
</evidence>
<dbReference type="InterPro" id="IPR002797">
    <property type="entry name" value="Polysacc_synth"/>
</dbReference>
<evidence type="ECO:0000256" key="4">
    <source>
        <dbReference type="ARBA" id="ARBA00022989"/>
    </source>
</evidence>
<keyword evidence="4 6" id="KW-1133">Transmembrane helix</keyword>
<feature type="transmembrane region" description="Helical" evidence="6">
    <location>
        <begin position="45"/>
        <end position="67"/>
    </location>
</feature>
<evidence type="ECO:0000256" key="2">
    <source>
        <dbReference type="ARBA" id="ARBA00022475"/>
    </source>
</evidence>
<reference evidence="7 8" key="1">
    <citation type="submission" date="2017-06" db="EMBL/GenBank/DDBJ databases">
        <title>Reclassification of a Polynucleobacter cosmopolitanus strain isolated from tropical Lake Victoria as Polynucleobacter victoriensis comb. nov.</title>
        <authorList>
            <person name="Hahn M.W."/>
        </authorList>
    </citation>
    <scope>NUCLEOTIDE SEQUENCE [LARGE SCALE GENOMIC DNA]</scope>
    <source>
        <strain evidence="7 8">MWH-MoIso2</strain>
    </source>
</reference>
<gene>
    <name evidence="7" type="ORF">AOC33_03765</name>
</gene>
<feature type="transmembrane region" description="Helical" evidence="6">
    <location>
        <begin position="327"/>
        <end position="353"/>
    </location>
</feature>
<feature type="transmembrane region" description="Helical" evidence="6">
    <location>
        <begin position="12"/>
        <end position="33"/>
    </location>
</feature>
<dbReference type="AlphaFoldDB" id="A0A229FWB0"/>
<dbReference type="PANTHER" id="PTHR30250:SF11">
    <property type="entry name" value="O-ANTIGEN TRANSPORTER-RELATED"/>
    <property type="match status" value="1"/>
</dbReference>
<organism evidence="7 8">
    <name type="scientific">Polynucleobacter cosmopolitanus</name>
    <dbReference type="NCBI Taxonomy" id="351345"/>
    <lineage>
        <taxon>Bacteria</taxon>
        <taxon>Pseudomonadati</taxon>
        <taxon>Pseudomonadota</taxon>
        <taxon>Betaproteobacteria</taxon>
        <taxon>Burkholderiales</taxon>
        <taxon>Burkholderiaceae</taxon>
        <taxon>Polynucleobacter</taxon>
    </lineage>
</organism>
<dbReference type="GO" id="GO:0005886">
    <property type="term" value="C:plasma membrane"/>
    <property type="evidence" value="ECO:0007669"/>
    <property type="project" value="UniProtKB-SubCell"/>
</dbReference>
<feature type="transmembrane region" description="Helical" evidence="6">
    <location>
        <begin position="143"/>
        <end position="162"/>
    </location>
</feature>
<accession>A0A229FWB0</accession>
<dbReference type="Pfam" id="PF01943">
    <property type="entry name" value="Polysacc_synt"/>
    <property type="match status" value="1"/>
</dbReference>
<proteinExistence type="predicted"/>
<comment type="caution">
    <text evidence="7">The sequence shown here is derived from an EMBL/GenBank/DDBJ whole genome shotgun (WGS) entry which is preliminary data.</text>
</comment>
<comment type="subcellular location">
    <subcellularLocation>
        <location evidence="1">Cell membrane</location>
        <topology evidence="1">Multi-pass membrane protein</topology>
    </subcellularLocation>
</comment>
<dbReference type="EMBL" id="NJGG01000001">
    <property type="protein sequence ID" value="OXL16203.1"/>
    <property type="molecule type" value="Genomic_DNA"/>
</dbReference>
<feature type="transmembrane region" description="Helical" evidence="6">
    <location>
        <begin position="214"/>
        <end position="237"/>
    </location>
</feature>
<evidence type="ECO:0000256" key="1">
    <source>
        <dbReference type="ARBA" id="ARBA00004651"/>
    </source>
</evidence>
<evidence type="ECO:0000256" key="5">
    <source>
        <dbReference type="ARBA" id="ARBA00023136"/>
    </source>
</evidence>
<dbReference type="CDD" id="cd13128">
    <property type="entry name" value="MATE_Wzx_like"/>
    <property type="match status" value="1"/>
</dbReference>
<name>A0A229FWB0_9BURK</name>
<dbReference type="RefSeq" id="WP_089515231.1">
    <property type="nucleotide sequence ID" value="NZ_NJGG01000001.1"/>
</dbReference>
<keyword evidence="5 6" id="KW-0472">Membrane</keyword>
<feature type="transmembrane region" description="Helical" evidence="6">
    <location>
        <begin position="360"/>
        <end position="379"/>
    </location>
</feature>
<dbReference type="Proteomes" id="UP000215188">
    <property type="component" value="Unassembled WGS sequence"/>
</dbReference>
<keyword evidence="8" id="KW-1185">Reference proteome</keyword>
<feature type="transmembrane region" description="Helical" evidence="6">
    <location>
        <begin position="114"/>
        <end position="134"/>
    </location>
</feature>
<keyword evidence="3 6" id="KW-0812">Transmembrane</keyword>
<dbReference type="PANTHER" id="PTHR30250">
    <property type="entry name" value="PST FAMILY PREDICTED COLANIC ACID TRANSPORTER"/>
    <property type="match status" value="1"/>
</dbReference>